<dbReference type="PANTHER" id="PTHR33273:SF4">
    <property type="entry name" value="ENDONUCLEASE_EXONUCLEASE_PHOSPHATASE DOMAIN-CONTAINING PROTEIN"/>
    <property type="match status" value="1"/>
</dbReference>
<dbReference type="EMBL" id="ASPP01024502">
    <property type="protein sequence ID" value="ETO08966.1"/>
    <property type="molecule type" value="Genomic_DNA"/>
</dbReference>
<dbReference type="Gene3D" id="3.60.10.10">
    <property type="entry name" value="Endonuclease/exonuclease/phosphatase"/>
    <property type="match status" value="1"/>
</dbReference>
<feature type="domain" description="Endonuclease/exonuclease/phosphatase" evidence="1">
    <location>
        <begin position="30"/>
        <end position="135"/>
    </location>
</feature>
<sequence length="160" mass="18444">LLCSFYRNIQKQSVIYEGEEEEAKKSEQFNLQAFEEELKEAQKITEHIIIGGDWNAHNPAWLDNNIDHIGEIVLDFIVSNNLHILNSLPFDTTFLKEGGSSSIDISLCSHSLLPLCSNWRTDDYHLDVDSDHLPITFNILAPWSQSRIERQKIETWNLSC</sequence>
<evidence type="ECO:0000313" key="3">
    <source>
        <dbReference type="Proteomes" id="UP000023152"/>
    </source>
</evidence>
<dbReference type="InterPro" id="IPR036691">
    <property type="entry name" value="Endo/exonu/phosph_ase_sf"/>
</dbReference>
<name>X6M5R8_RETFI</name>
<dbReference type="Proteomes" id="UP000023152">
    <property type="component" value="Unassembled WGS sequence"/>
</dbReference>
<reference evidence="2 3" key="1">
    <citation type="journal article" date="2013" name="Curr. Biol.">
        <title>The Genome of the Foraminiferan Reticulomyxa filosa.</title>
        <authorList>
            <person name="Glockner G."/>
            <person name="Hulsmann N."/>
            <person name="Schleicher M."/>
            <person name="Noegel A.A."/>
            <person name="Eichinger L."/>
            <person name="Gallinger C."/>
            <person name="Pawlowski J."/>
            <person name="Sierra R."/>
            <person name="Euteneuer U."/>
            <person name="Pillet L."/>
            <person name="Moustafa A."/>
            <person name="Platzer M."/>
            <person name="Groth M."/>
            <person name="Szafranski K."/>
            <person name="Schliwa M."/>
        </authorList>
    </citation>
    <scope>NUCLEOTIDE SEQUENCE [LARGE SCALE GENOMIC DNA]</scope>
</reference>
<dbReference type="PANTHER" id="PTHR33273">
    <property type="entry name" value="DOMAIN-CONTAINING PROTEIN, PUTATIVE-RELATED"/>
    <property type="match status" value="1"/>
</dbReference>
<feature type="non-terminal residue" evidence="2">
    <location>
        <position position="1"/>
    </location>
</feature>
<dbReference type="GO" id="GO:0003964">
    <property type="term" value="F:RNA-directed DNA polymerase activity"/>
    <property type="evidence" value="ECO:0007669"/>
    <property type="project" value="UniProtKB-KW"/>
</dbReference>
<keyword evidence="2" id="KW-0808">Transferase</keyword>
<keyword evidence="2" id="KW-0548">Nucleotidyltransferase</keyword>
<accession>X6M5R8</accession>
<dbReference type="AlphaFoldDB" id="X6M5R8"/>
<proteinExistence type="predicted"/>
<organism evidence="2 3">
    <name type="scientific">Reticulomyxa filosa</name>
    <dbReference type="NCBI Taxonomy" id="46433"/>
    <lineage>
        <taxon>Eukaryota</taxon>
        <taxon>Sar</taxon>
        <taxon>Rhizaria</taxon>
        <taxon>Retaria</taxon>
        <taxon>Foraminifera</taxon>
        <taxon>Monothalamids</taxon>
        <taxon>Reticulomyxidae</taxon>
        <taxon>Reticulomyxa</taxon>
    </lineage>
</organism>
<keyword evidence="2" id="KW-0695">RNA-directed DNA polymerase</keyword>
<dbReference type="SUPFAM" id="SSF56219">
    <property type="entry name" value="DNase I-like"/>
    <property type="match status" value="1"/>
</dbReference>
<dbReference type="OrthoDB" id="6338095at2759"/>
<evidence type="ECO:0000259" key="1">
    <source>
        <dbReference type="Pfam" id="PF14529"/>
    </source>
</evidence>
<comment type="caution">
    <text evidence="2">The sequence shown here is derived from an EMBL/GenBank/DDBJ whole genome shotgun (WGS) entry which is preliminary data.</text>
</comment>
<feature type="non-terminal residue" evidence="2">
    <location>
        <position position="160"/>
    </location>
</feature>
<gene>
    <name evidence="2" type="ORF">RFI_28421</name>
</gene>
<dbReference type="Pfam" id="PF14529">
    <property type="entry name" value="Exo_endo_phos_2"/>
    <property type="match status" value="1"/>
</dbReference>
<protein>
    <submittedName>
        <fullName evidence="2">Reverse transcriptase</fullName>
    </submittedName>
</protein>
<dbReference type="InterPro" id="IPR005135">
    <property type="entry name" value="Endo/exonuclease/phosphatase"/>
</dbReference>
<keyword evidence="3" id="KW-1185">Reference proteome</keyword>
<evidence type="ECO:0000313" key="2">
    <source>
        <dbReference type="EMBL" id="ETO08966.1"/>
    </source>
</evidence>